<dbReference type="InterPro" id="IPR003726">
    <property type="entry name" value="HCY_dom"/>
</dbReference>
<keyword evidence="4" id="KW-0862">Zinc</keyword>
<keyword evidence="1 6" id="KW-0489">Methyltransferase</keyword>
<dbReference type="InterPro" id="IPR051486">
    <property type="entry name" value="Hcy_S-methyltransferase"/>
</dbReference>
<evidence type="ECO:0000313" key="7">
    <source>
        <dbReference type="Proteomes" id="UP001176517"/>
    </source>
</evidence>
<evidence type="ECO:0000259" key="5">
    <source>
        <dbReference type="Pfam" id="PF02574"/>
    </source>
</evidence>
<evidence type="ECO:0000256" key="1">
    <source>
        <dbReference type="ARBA" id="ARBA00022603"/>
    </source>
</evidence>
<protein>
    <submittedName>
        <fullName evidence="6">AdoMet-homocysteine methyltransferase</fullName>
        <ecNumber evidence="6">2.1.1.10</ecNumber>
    </submittedName>
</protein>
<dbReference type="InterPro" id="IPR036589">
    <property type="entry name" value="HCY_dom_sf"/>
</dbReference>
<evidence type="ECO:0000313" key="6">
    <source>
        <dbReference type="EMBL" id="KAK0554391.1"/>
    </source>
</evidence>
<keyword evidence="3" id="KW-0479">Metal-binding</keyword>
<dbReference type="EC" id="2.1.1.10" evidence="6"/>
<dbReference type="EMBL" id="JAPDMZ010000038">
    <property type="protein sequence ID" value="KAK0554391.1"/>
    <property type="molecule type" value="Genomic_DNA"/>
</dbReference>
<gene>
    <name evidence="6" type="primary">SAM4</name>
    <name evidence="6" type="ORF">OC846_002123</name>
</gene>
<accession>A0AAN6JSX9</accession>
<feature type="domain" description="Hcy-binding" evidence="5">
    <location>
        <begin position="12"/>
        <end position="169"/>
    </location>
</feature>
<organism evidence="6 7">
    <name type="scientific">Tilletia horrida</name>
    <dbReference type="NCBI Taxonomy" id="155126"/>
    <lineage>
        <taxon>Eukaryota</taxon>
        <taxon>Fungi</taxon>
        <taxon>Dikarya</taxon>
        <taxon>Basidiomycota</taxon>
        <taxon>Ustilaginomycotina</taxon>
        <taxon>Exobasidiomycetes</taxon>
        <taxon>Tilletiales</taxon>
        <taxon>Tilletiaceae</taxon>
        <taxon>Tilletia</taxon>
    </lineage>
</organism>
<keyword evidence="7" id="KW-1185">Reference proteome</keyword>
<reference evidence="6" key="1">
    <citation type="journal article" date="2023" name="PhytoFront">
        <title>Draft Genome Resources of Seven Strains of Tilletia horrida, Causal Agent of Kernel Smut of Rice.</title>
        <authorList>
            <person name="Khanal S."/>
            <person name="Antony Babu S."/>
            <person name="Zhou X.G."/>
        </authorList>
    </citation>
    <scope>NUCLEOTIDE SEQUENCE</scope>
    <source>
        <strain evidence="6">TX6</strain>
    </source>
</reference>
<dbReference type="GO" id="GO:0009086">
    <property type="term" value="P:methionine biosynthetic process"/>
    <property type="evidence" value="ECO:0007669"/>
    <property type="project" value="TreeGrafter"/>
</dbReference>
<dbReference type="SUPFAM" id="SSF82282">
    <property type="entry name" value="Homocysteine S-methyltransferase"/>
    <property type="match status" value="1"/>
</dbReference>
<dbReference type="GO" id="GO:0046872">
    <property type="term" value="F:metal ion binding"/>
    <property type="evidence" value="ECO:0007669"/>
    <property type="project" value="UniProtKB-KW"/>
</dbReference>
<keyword evidence="2 6" id="KW-0808">Transferase</keyword>
<proteinExistence type="predicted"/>
<dbReference type="Proteomes" id="UP001176517">
    <property type="component" value="Unassembled WGS sequence"/>
</dbReference>
<evidence type="ECO:0000256" key="4">
    <source>
        <dbReference type="ARBA" id="ARBA00022833"/>
    </source>
</evidence>
<dbReference type="Pfam" id="PF02574">
    <property type="entry name" value="S-methyl_trans"/>
    <property type="match status" value="1"/>
</dbReference>
<evidence type="ECO:0000256" key="3">
    <source>
        <dbReference type="ARBA" id="ARBA00022723"/>
    </source>
</evidence>
<comment type="caution">
    <text evidence="6">The sequence shown here is derived from an EMBL/GenBank/DDBJ whole genome shotgun (WGS) entry which is preliminary data.</text>
</comment>
<evidence type="ECO:0000256" key="2">
    <source>
        <dbReference type="ARBA" id="ARBA00022679"/>
    </source>
</evidence>
<dbReference type="PANTHER" id="PTHR46015:SF1">
    <property type="entry name" value="HOMOCYSTEINE S-METHYLTRANSFERASE-LIKE ISOFORM 1"/>
    <property type="match status" value="1"/>
</dbReference>
<sequence length="180" mass="19063">MLRALDAILEEGIPIKPAYISFVFPSGSGLPFAEAGTSIENGDGMSALVSLLRPRQGWSLSGIGINCTKAKYIPALTKDLTLRLSELSKHHGSIEAVLFIEPDGGLVYDGATRTWSLADSDDSTTPASWEQNVLRGIPGYPARSETESPWAGVVVGGCCKATTDHIKRLIVAKAGLHPSS</sequence>
<dbReference type="GO" id="GO:0032259">
    <property type="term" value="P:methylation"/>
    <property type="evidence" value="ECO:0007669"/>
    <property type="project" value="UniProtKB-KW"/>
</dbReference>
<dbReference type="Gene3D" id="3.20.20.330">
    <property type="entry name" value="Homocysteine-binding-like domain"/>
    <property type="match status" value="1"/>
</dbReference>
<dbReference type="PANTHER" id="PTHR46015">
    <property type="entry name" value="ZGC:172121"/>
    <property type="match status" value="1"/>
</dbReference>
<name>A0AAN6JSX9_9BASI</name>
<dbReference type="GO" id="GO:0033528">
    <property type="term" value="P:S-methylmethionine cycle"/>
    <property type="evidence" value="ECO:0007669"/>
    <property type="project" value="TreeGrafter"/>
</dbReference>
<dbReference type="AlphaFoldDB" id="A0AAN6JSX9"/>
<dbReference type="GO" id="GO:0008898">
    <property type="term" value="F:S-adenosylmethionine-homocysteine S-methyltransferase activity"/>
    <property type="evidence" value="ECO:0007669"/>
    <property type="project" value="TreeGrafter"/>
</dbReference>